<protein>
    <submittedName>
        <fullName evidence="1">Uncharacterized protein</fullName>
    </submittedName>
</protein>
<evidence type="ECO:0000313" key="1">
    <source>
        <dbReference type="EMBL" id="EMD58088.1"/>
    </source>
</evidence>
<proteinExistence type="predicted"/>
<reference evidence="1 2" key="1">
    <citation type="journal article" date="2012" name="PLoS Pathog.">
        <title>Diverse lifestyles and strategies of plant pathogenesis encoded in the genomes of eighteen Dothideomycetes fungi.</title>
        <authorList>
            <person name="Ohm R.A."/>
            <person name="Feau N."/>
            <person name="Henrissat B."/>
            <person name="Schoch C.L."/>
            <person name="Horwitz B.A."/>
            <person name="Barry K.W."/>
            <person name="Condon B.J."/>
            <person name="Copeland A.C."/>
            <person name="Dhillon B."/>
            <person name="Glaser F."/>
            <person name="Hesse C.N."/>
            <person name="Kosti I."/>
            <person name="LaButti K."/>
            <person name="Lindquist E.A."/>
            <person name="Lucas S."/>
            <person name="Salamov A.A."/>
            <person name="Bradshaw R.E."/>
            <person name="Ciuffetti L."/>
            <person name="Hamelin R.C."/>
            <person name="Kema G.H.J."/>
            <person name="Lawrence C."/>
            <person name="Scott J.A."/>
            <person name="Spatafora J.W."/>
            <person name="Turgeon B.G."/>
            <person name="de Wit P.J.G.M."/>
            <person name="Zhong S."/>
            <person name="Goodwin S.B."/>
            <person name="Grigoriev I.V."/>
        </authorList>
    </citation>
    <scope>NUCLEOTIDE SEQUENCE [LARGE SCALE GENOMIC DNA]</scope>
    <source>
        <strain evidence="2">ND90Pr / ATCC 201652</strain>
    </source>
</reference>
<accession>M2RS93</accession>
<dbReference type="KEGG" id="bsc:COCSADRAFT_66624"/>
<dbReference type="GeneID" id="19140438"/>
<dbReference type="Proteomes" id="UP000016934">
    <property type="component" value="Unassembled WGS sequence"/>
</dbReference>
<organism evidence="1 2">
    <name type="scientific">Cochliobolus sativus (strain ND90Pr / ATCC 201652)</name>
    <name type="common">Common root rot and spot blotch fungus</name>
    <name type="synonym">Bipolaris sorokiniana</name>
    <dbReference type="NCBI Taxonomy" id="665912"/>
    <lineage>
        <taxon>Eukaryota</taxon>
        <taxon>Fungi</taxon>
        <taxon>Dikarya</taxon>
        <taxon>Ascomycota</taxon>
        <taxon>Pezizomycotina</taxon>
        <taxon>Dothideomycetes</taxon>
        <taxon>Pleosporomycetidae</taxon>
        <taxon>Pleosporales</taxon>
        <taxon>Pleosporineae</taxon>
        <taxon>Pleosporaceae</taxon>
        <taxon>Bipolaris</taxon>
    </lineage>
</organism>
<dbReference type="HOGENOM" id="CLU_193381_0_0_1"/>
<dbReference type="OrthoDB" id="5152741at2759"/>
<feature type="non-terminal residue" evidence="1">
    <location>
        <position position="84"/>
    </location>
</feature>
<name>M2RS93_COCSN</name>
<gene>
    <name evidence="1" type="ORF">COCSADRAFT_66624</name>
</gene>
<evidence type="ECO:0000313" key="2">
    <source>
        <dbReference type="Proteomes" id="UP000016934"/>
    </source>
</evidence>
<sequence length="84" mass="9630">MQKDDLDEHSASREFIMLVPAQTQEKDSLYQEIRAAVREGKRSLPSSRKIAISLGDCTINAEDKLCWRNRVWVPECEPLRTGVI</sequence>
<reference evidence="2" key="2">
    <citation type="journal article" date="2013" name="PLoS Genet.">
        <title>Comparative genome structure, secondary metabolite, and effector coding capacity across Cochliobolus pathogens.</title>
        <authorList>
            <person name="Condon B.J."/>
            <person name="Leng Y."/>
            <person name="Wu D."/>
            <person name="Bushley K.E."/>
            <person name="Ohm R.A."/>
            <person name="Otillar R."/>
            <person name="Martin J."/>
            <person name="Schackwitz W."/>
            <person name="Grimwood J."/>
            <person name="MohdZainudin N."/>
            <person name="Xue C."/>
            <person name="Wang R."/>
            <person name="Manning V.A."/>
            <person name="Dhillon B."/>
            <person name="Tu Z.J."/>
            <person name="Steffenson B.J."/>
            <person name="Salamov A."/>
            <person name="Sun H."/>
            <person name="Lowry S."/>
            <person name="LaButti K."/>
            <person name="Han J."/>
            <person name="Copeland A."/>
            <person name="Lindquist E."/>
            <person name="Barry K."/>
            <person name="Schmutz J."/>
            <person name="Baker S.E."/>
            <person name="Ciuffetti L.M."/>
            <person name="Grigoriev I.V."/>
            <person name="Zhong S."/>
            <person name="Turgeon B.G."/>
        </authorList>
    </citation>
    <scope>NUCLEOTIDE SEQUENCE [LARGE SCALE GENOMIC DNA]</scope>
    <source>
        <strain evidence="2">ND90Pr / ATCC 201652</strain>
    </source>
</reference>
<dbReference type="RefSeq" id="XP_007706211.1">
    <property type="nucleotide sequence ID" value="XM_007708021.1"/>
</dbReference>
<dbReference type="EMBL" id="KB445749">
    <property type="protein sequence ID" value="EMD58088.1"/>
    <property type="molecule type" value="Genomic_DNA"/>
</dbReference>
<dbReference type="AlphaFoldDB" id="M2RS93"/>
<keyword evidence="2" id="KW-1185">Reference proteome</keyword>